<protein>
    <submittedName>
        <fullName evidence="3">Uncharacterized protein</fullName>
    </submittedName>
</protein>
<dbReference type="Gene3D" id="2.30.240.10">
    <property type="entry name" value="At5g01610-like"/>
    <property type="match status" value="1"/>
</dbReference>
<dbReference type="SUPFAM" id="SSF141562">
    <property type="entry name" value="At5g01610-like"/>
    <property type="match status" value="1"/>
</dbReference>
<dbReference type="Proteomes" id="UP001140949">
    <property type="component" value="Unassembled WGS sequence"/>
</dbReference>
<organism evidence="3 4">
    <name type="scientific">Iris pallida</name>
    <name type="common">Sweet iris</name>
    <dbReference type="NCBI Taxonomy" id="29817"/>
    <lineage>
        <taxon>Eukaryota</taxon>
        <taxon>Viridiplantae</taxon>
        <taxon>Streptophyta</taxon>
        <taxon>Embryophyta</taxon>
        <taxon>Tracheophyta</taxon>
        <taxon>Spermatophyta</taxon>
        <taxon>Magnoliopsida</taxon>
        <taxon>Liliopsida</taxon>
        <taxon>Asparagales</taxon>
        <taxon>Iridaceae</taxon>
        <taxon>Iridoideae</taxon>
        <taxon>Irideae</taxon>
        <taxon>Iris</taxon>
    </lineage>
</organism>
<evidence type="ECO:0000256" key="1">
    <source>
        <dbReference type="SAM" id="MobiDB-lite"/>
    </source>
</evidence>
<feature type="compositionally biased region" description="Low complexity" evidence="1">
    <location>
        <begin position="104"/>
        <end position="141"/>
    </location>
</feature>
<feature type="region of interest" description="Disordered" evidence="1">
    <location>
        <begin position="101"/>
        <end position="160"/>
    </location>
</feature>
<evidence type="ECO:0000313" key="4">
    <source>
        <dbReference type="Proteomes" id="UP001140949"/>
    </source>
</evidence>
<name>A0AAX6EXS3_IRIPA</name>
<dbReference type="Pfam" id="PF04398">
    <property type="entry name" value="DUF538"/>
    <property type="match status" value="1"/>
</dbReference>
<evidence type="ECO:0000313" key="3">
    <source>
        <dbReference type="EMBL" id="KAJ6808920.1"/>
    </source>
</evidence>
<dbReference type="InterPro" id="IPR036758">
    <property type="entry name" value="At5g01610-like"/>
</dbReference>
<dbReference type="PANTHER" id="PTHR31676:SF151">
    <property type="entry name" value="DUF538 FAMILY PROTEIN"/>
    <property type="match status" value="1"/>
</dbReference>
<feature type="chain" id="PRO_5043825367" evidence="2">
    <location>
        <begin position="25"/>
        <end position="160"/>
    </location>
</feature>
<comment type="caution">
    <text evidence="3">The sequence shown here is derived from an EMBL/GenBank/DDBJ whole genome shotgun (WGS) entry which is preliminary data.</text>
</comment>
<dbReference type="PANTHER" id="PTHR31676">
    <property type="entry name" value="T31J12.3 PROTEIN-RELATED"/>
    <property type="match status" value="1"/>
</dbReference>
<accession>A0AAX6EXS3</accession>
<gene>
    <name evidence="3" type="ORF">M6B38_164825</name>
</gene>
<sequence length="160" mass="17159">MPRTMVVLLQTLTLVLLLLVVVVAATSSASGVGDVRNIHELLRSHGLPAGLLPTTVSSFSFDPSSGLLEAELERPCYARYDGMAYFERAVRGNLTYGELRGWWGSSRRSSSSGSRSKGSPSASPPRESSCSTSASPGSTSPLPFSRSPRTALPSKRMKRR</sequence>
<proteinExistence type="predicted"/>
<reference evidence="3" key="1">
    <citation type="journal article" date="2023" name="GigaByte">
        <title>Genome assembly of the bearded iris, Iris pallida Lam.</title>
        <authorList>
            <person name="Bruccoleri R.E."/>
            <person name="Oakeley E.J."/>
            <person name="Faust A.M.E."/>
            <person name="Altorfer M."/>
            <person name="Dessus-Babus S."/>
            <person name="Burckhardt D."/>
            <person name="Oertli M."/>
            <person name="Naumann U."/>
            <person name="Petersen F."/>
            <person name="Wong J."/>
        </authorList>
    </citation>
    <scope>NUCLEOTIDE SEQUENCE</scope>
    <source>
        <strain evidence="3">GSM-AAB239-AS_SAM_17_03QT</strain>
    </source>
</reference>
<dbReference type="InterPro" id="IPR007493">
    <property type="entry name" value="DUF538"/>
</dbReference>
<keyword evidence="2" id="KW-0732">Signal</keyword>
<reference evidence="3" key="2">
    <citation type="submission" date="2023-04" db="EMBL/GenBank/DDBJ databases">
        <authorList>
            <person name="Bruccoleri R.E."/>
            <person name="Oakeley E.J."/>
            <person name="Faust A.-M."/>
            <person name="Dessus-Babus S."/>
            <person name="Altorfer M."/>
            <person name="Burckhardt D."/>
            <person name="Oertli M."/>
            <person name="Naumann U."/>
            <person name="Petersen F."/>
            <person name="Wong J."/>
        </authorList>
    </citation>
    <scope>NUCLEOTIDE SEQUENCE</scope>
    <source>
        <strain evidence="3">GSM-AAB239-AS_SAM_17_03QT</strain>
        <tissue evidence="3">Leaf</tissue>
    </source>
</reference>
<keyword evidence="4" id="KW-1185">Reference proteome</keyword>
<dbReference type="AlphaFoldDB" id="A0AAX6EXS3"/>
<evidence type="ECO:0000256" key="2">
    <source>
        <dbReference type="SAM" id="SignalP"/>
    </source>
</evidence>
<dbReference type="EMBL" id="JANAVB010033218">
    <property type="protein sequence ID" value="KAJ6808920.1"/>
    <property type="molecule type" value="Genomic_DNA"/>
</dbReference>
<feature type="signal peptide" evidence="2">
    <location>
        <begin position="1"/>
        <end position="24"/>
    </location>
</feature>